<dbReference type="InterPro" id="IPR043128">
    <property type="entry name" value="Rev_trsase/Diguanyl_cyclase"/>
</dbReference>
<keyword evidence="4" id="KW-1185">Reference proteome</keyword>
<comment type="caution">
    <text evidence="3">The sequence shown here is derived from an EMBL/GenBank/DDBJ whole genome shotgun (WGS) entry which is preliminary data.</text>
</comment>
<dbReference type="AlphaFoldDB" id="A0A5D0MDM3"/>
<organism evidence="3 4">
    <name type="scientific">Candidatus Mcinerneyibacterium aminivorans</name>
    <dbReference type="NCBI Taxonomy" id="2703815"/>
    <lineage>
        <taxon>Bacteria</taxon>
        <taxon>Candidatus Macinerneyibacteriota</taxon>
        <taxon>Candidatus Mcinerneyibacteria</taxon>
        <taxon>Candidatus Mcinerneyibacteriales</taxon>
        <taxon>Candidatus Mcinerneyibacteriaceae</taxon>
        <taxon>Candidatus Mcinerneyibacterium</taxon>
    </lineage>
</organism>
<reference evidence="3" key="1">
    <citation type="submission" date="2019-08" db="EMBL/GenBank/DDBJ databases">
        <title>Genomic characterization of a novel candidate phylum (ARYD3) from a high temperature, high salinity tertiary oil reservoir in north central Oklahoma, USA.</title>
        <authorList>
            <person name="Youssef N.H."/>
            <person name="Yadav A."/>
            <person name="Elshahed M.S."/>
        </authorList>
    </citation>
    <scope>NUCLEOTIDE SEQUENCE [LARGE SCALE GENOMIC DNA]</scope>
    <source>
        <strain evidence="3">ARYD3</strain>
    </source>
</reference>
<dbReference type="PROSITE" id="PS50112">
    <property type="entry name" value="PAS"/>
    <property type="match status" value="1"/>
</dbReference>
<feature type="domain" description="GGDEF" evidence="2">
    <location>
        <begin position="168"/>
        <end position="296"/>
    </location>
</feature>
<evidence type="ECO:0000259" key="1">
    <source>
        <dbReference type="PROSITE" id="PS50112"/>
    </source>
</evidence>
<dbReference type="InterPro" id="IPR000160">
    <property type="entry name" value="GGDEF_dom"/>
</dbReference>
<dbReference type="Gene3D" id="3.30.450.20">
    <property type="entry name" value="PAS domain"/>
    <property type="match status" value="1"/>
</dbReference>
<dbReference type="NCBIfam" id="TIGR00229">
    <property type="entry name" value="sensory_box"/>
    <property type="match status" value="1"/>
</dbReference>
<dbReference type="InterPro" id="IPR052155">
    <property type="entry name" value="Biofilm_reg_signaling"/>
</dbReference>
<evidence type="ECO:0000259" key="2">
    <source>
        <dbReference type="PROSITE" id="PS50887"/>
    </source>
</evidence>
<dbReference type="SUPFAM" id="SSF55073">
    <property type="entry name" value="Nucleotide cyclase"/>
    <property type="match status" value="1"/>
</dbReference>
<dbReference type="PROSITE" id="PS50887">
    <property type="entry name" value="GGDEF"/>
    <property type="match status" value="1"/>
</dbReference>
<dbReference type="NCBIfam" id="TIGR00254">
    <property type="entry name" value="GGDEF"/>
    <property type="match status" value="1"/>
</dbReference>
<dbReference type="PANTHER" id="PTHR44757:SF2">
    <property type="entry name" value="BIOFILM ARCHITECTURE MAINTENANCE PROTEIN MBAA"/>
    <property type="match status" value="1"/>
</dbReference>
<evidence type="ECO:0000313" key="3">
    <source>
        <dbReference type="EMBL" id="TYB31096.1"/>
    </source>
</evidence>
<dbReference type="InterPro" id="IPR029787">
    <property type="entry name" value="Nucleotide_cyclase"/>
</dbReference>
<protein>
    <submittedName>
        <fullName evidence="3">Diguanylate cyclase</fullName>
    </submittedName>
</protein>
<dbReference type="Proteomes" id="UP000324143">
    <property type="component" value="Unassembled WGS sequence"/>
</dbReference>
<dbReference type="Pfam" id="PF13426">
    <property type="entry name" value="PAS_9"/>
    <property type="match status" value="1"/>
</dbReference>
<sequence length="296" mass="34404">MDLPEYIYRDIVNSVNEGILFVNKKKKITFWNHSAEKITGYKKDEVYGQKCFNILKHVNNEGINICKINCPIDNIFNKKEITDQNLYIHHKNGHQIPVKIKTKTIEDNGELIGAIQIFDDISHNLEMLQTIRYLKKNTYLDTLTQIGNRNYSKTFLNQCLEEFRRYDINFGIGIFNLDNFSTINDSYSEKATDNLLKVVAKSLVKNLRTYDFAGRWEKDQFIVILKHINNYQLYKKGIILKNLINNSTISVNEKNISAKASGGVTIVKKEDTIESIIQRVETLLEKSREKNQLTID</sequence>
<dbReference type="InterPro" id="IPR035965">
    <property type="entry name" value="PAS-like_dom_sf"/>
</dbReference>
<dbReference type="SMART" id="SM00091">
    <property type="entry name" value="PAS"/>
    <property type="match status" value="1"/>
</dbReference>
<dbReference type="CDD" id="cd01949">
    <property type="entry name" value="GGDEF"/>
    <property type="match status" value="1"/>
</dbReference>
<evidence type="ECO:0000313" key="4">
    <source>
        <dbReference type="Proteomes" id="UP000324143"/>
    </source>
</evidence>
<gene>
    <name evidence="3" type="ORF">FXF47_05945</name>
</gene>
<dbReference type="SUPFAM" id="SSF55785">
    <property type="entry name" value="PYP-like sensor domain (PAS domain)"/>
    <property type="match status" value="1"/>
</dbReference>
<dbReference type="CDD" id="cd00130">
    <property type="entry name" value="PAS"/>
    <property type="match status" value="1"/>
</dbReference>
<feature type="domain" description="PAS" evidence="1">
    <location>
        <begin position="4"/>
        <end position="61"/>
    </location>
</feature>
<dbReference type="Gene3D" id="3.30.70.270">
    <property type="match status" value="1"/>
</dbReference>
<dbReference type="SMART" id="SM00267">
    <property type="entry name" value="GGDEF"/>
    <property type="match status" value="1"/>
</dbReference>
<dbReference type="InterPro" id="IPR000014">
    <property type="entry name" value="PAS"/>
</dbReference>
<dbReference type="EMBL" id="VSIX01000056">
    <property type="protein sequence ID" value="TYB31096.1"/>
    <property type="molecule type" value="Genomic_DNA"/>
</dbReference>
<accession>A0A5D0MDM3</accession>
<name>A0A5D0MDM3_9BACT</name>
<dbReference type="Pfam" id="PF00990">
    <property type="entry name" value="GGDEF"/>
    <property type="match status" value="1"/>
</dbReference>
<proteinExistence type="predicted"/>
<dbReference type="PANTHER" id="PTHR44757">
    <property type="entry name" value="DIGUANYLATE CYCLASE DGCP"/>
    <property type="match status" value="1"/>
</dbReference>